<evidence type="ECO:0000313" key="2">
    <source>
        <dbReference type="Proteomes" id="UP000318825"/>
    </source>
</evidence>
<accession>A0A4Y3W891</accession>
<sequence length="96" mass="11129">MIEGWIGSDTHEFPRADFNDGNAGIVMEVGNDVIGHAFNLKSLRDIDTPIRNDIARHHTGRRFEFLARIPQKWIPVLRSDTRQIKKLEPFTAFVKW</sequence>
<name>A0A4Y3W891_NITWI</name>
<gene>
    <name evidence="1" type="ORF">NWI01_06770</name>
</gene>
<proteinExistence type="predicted"/>
<comment type="caution">
    <text evidence="1">The sequence shown here is derived from an EMBL/GenBank/DDBJ whole genome shotgun (WGS) entry which is preliminary data.</text>
</comment>
<dbReference type="EMBL" id="BJNF01000016">
    <property type="protein sequence ID" value="GEC14785.1"/>
    <property type="molecule type" value="Genomic_DNA"/>
</dbReference>
<evidence type="ECO:0000313" key="1">
    <source>
        <dbReference type="EMBL" id="GEC14785.1"/>
    </source>
</evidence>
<dbReference type="AlphaFoldDB" id="A0A4Y3W891"/>
<dbReference type="Proteomes" id="UP000318825">
    <property type="component" value="Unassembled WGS sequence"/>
</dbReference>
<organism evidence="1 2">
    <name type="scientific">Nitrobacter winogradskyi</name>
    <name type="common">Nitrobacter agilis</name>
    <dbReference type="NCBI Taxonomy" id="913"/>
    <lineage>
        <taxon>Bacteria</taxon>
        <taxon>Pseudomonadati</taxon>
        <taxon>Pseudomonadota</taxon>
        <taxon>Alphaproteobacteria</taxon>
        <taxon>Hyphomicrobiales</taxon>
        <taxon>Nitrobacteraceae</taxon>
        <taxon>Nitrobacter</taxon>
    </lineage>
</organism>
<reference evidence="1 2" key="1">
    <citation type="submission" date="2019-06" db="EMBL/GenBank/DDBJ databases">
        <title>Whole genome shotgun sequence of Nitrobacter winogradskyi NBRC 14297.</title>
        <authorList>
            <person name="Hosoyama A."/>
            <person name="Uohara A."/>
            <person name="Ohji S."/>
            <person name="Ichikawa N."/>
        </authorList>
    </citation>
    <scope>NUCLEOTIDE SEQUENCE [LARGE SCALE GENOMIC DNA]</scope>
    <source>
        <strain evidence="1 2">NBRC 14297</strain>
    </source>
</reference>
<protein>
    <submittedName>
        <fullName evidence="1">Uncharacterized protein</fullName>
    </submittedName>
</protein>